<feature type="domain" description="Metalloprotease TldD/E central" evidence="5">
    <location>
        <begin position="130"/>
        <end position="236"/>
    </location>
</feature>
<dbReference type="Gene3D" id="3.30.2290.10">
    <property type="entry name" value="PmbA/TldD superfamily"/>
    <property type="match status" value="1"/>
</dbReference>
<dbReference type="InterPro" id="IPR002510">
    <property type="entry name" value="Metalloprtase-TldD/E_N"/>
</dbReference>
<dbReference type="InterPro" id="IPR036059">
    <property type="entry name" value="TldD/PmbA_sf"/>
</dbReference>
<feature type="region of interest" description="Disordered" evidence="2">
    <location>
        <begin position="293"/>
        <end position="312"/>
    </location>
</feature>
<evidence type="ECO:0000256" key="2">
    <source>
        <dbReference type="SAM" id="MobiDB-lite"/>
    </source>
</evidence>
<evidence type="ECO:0000259" key="3">
    <source>
        <dbReference type="Pfam" id="PF01523"/>
    </source>
</evidence>
<dbReference type="Pfam" id="PF01523">
    <property type="entry name" value="PmbA_TldD_1st"/>
    <property type="match status" value="1"/>
</dbReference>
<dbReference type="SUPFAM" id="SSF111283">
    <property type="entry name" value="Putative modulator of DNA gyrase, PmbA/TldD"/>
    <property type="match status" value="1"/>
</dbReference>
<dbReference type="InterPro" id="IPR045569">
    <property type="entry name" value="Metalloprtase-TldD/E_C"/>
</dbReference>
<dbReference type="Proteomes" id="UP001219862">
    <property type="component" value="Unassembled WGS sequence"/>
</dbReference>
<dbReference type="Pfam" id="PF19290">
    <property type="entry name" value="PmbA_TldD_2nd"/>
    <property type="match status" value="1"/>
</dbReference>
<dbReference type="EC" id="3.4.24.-" evidence="6"/>
<protein>
    <submittedName>
        <fullName evidence="6">Metalloprotease PmbA</fullName>
        <ecNumber evidence="6">3.4.24.-</ecNumber>
    </submittedName>
</protein>
<dbReference type="PANTHER" id="PTHR43421:SF1">
    <property type="entry name" value="METALLOPROTEASE PMBA"/>
    <property type="match status" value="1"/>
</dbReference>
<accession>A0ABT5KTA8</accession>
<keyword evidence="6" id="KW-0378">Hydrolase</keyword>
<evidence type="ECO:0000259" key="5">
    <source>
        <dbReference type="Pfam" id="PF19290"/>
    </source>
</evidence>
<dbReference type="InterPro" id="IPR045570">
    <property type="entry name" value="Metalloprtase-TldD/E_cen_dom"/>
</dbReference>
<name>A0ABT5KTA8_9BURK</name>
<evidence type="ECO:0000256" key="1">
    <source>
        <dbReference type="ARBA" id="ARBA00005836"/>
    </source>
</evidence>
<feature type="domain" description="Metalloprotease TldD/E C-terminal" evidence="4">
    <location>
        <begin position="243"/>
        <end position="455"/>
    </location>
</feature>
<dbReference type="NCBIfam" id="NF008268">
    <property type="entry name" value="PRK11040.1"/>
    <property type="match status" value="1"/>
</dbReference>
<proteinExistence type="inferred from homology"/>
<organism evidence="6 7">
    <name type="scientific">Roseateles koreensis</name>
    <dbReference type="NCBI Taxonomy" id="2987526"/>
    <lineage>
        <taxon>Bacteria</taxon>
        <taxon>Pseudomonadati</taxon>
        <taxon>Pseudomonadota</taxon>
        <taxon>Betaproteobacteria</taxon>
        <taxon>Burkholderiales</taxon>
        <taxon>Sphaerotilaceae</taxon>
        <taxon>Roseateles</taxon>
    </lineage>
</organism>
<evidence type="ECO:0000313" key="6">
    <source>
        <dbReference type="EMBL" id="MDC8785091.1"/>
    </source>
</evidence>
<evidence type="ECO:0000313" key="7">
    <source>
        <dbReference type="Proteomes" id="UP001219862"/>
    </source>
</evidence>
<evidence type="ECO:0000259" key="4">
    <source>
        <dbReference type="Pfam" id="PF19289"/>
    </source>
</evidence>
<reference evidence="6 7" key="1">
    <citation type="submission" date="2022-10" db="EMBL/GenBank/DDBJ databases">
        <title>paucibacter sp. hw8 Genome sequencing.</title>
        <authorList>
            <person name="Park S."/>
        </authorList>
    </citation>
    <scope>NUCLEOTIDE SEQUENCE [LARGE SCALE GENOMIC DNA]</scope>
    <source>
        <strain evidence="7">hw8</strain>
    </source>
</reference>
<sequence>MATASGSGFAYQGEQFQQLIEDVLAEAKRIGASDAGAEVSEGCGLSVSTRMGELENVERNRDKSLGISVYVGQRRGNASTSDFSPKALRDTVRAAFDIARFTAEDPVAGLPDADDLSLDPASRPELDLFHPWGIDAHEAAELALRCEAAAFATDKRVANSEGAAVSAQTSHFFMGNSRGFRGGYASSRHSISVAPIAGRGAAMQRDAWYSSMRDANDLASPEAVGRYAAERALSRLKSRRVPTGEVPVLFENSAAAGLLGALVQATSGGALYRRASFLLESLGKPVLASHIDIDENPHERKGKGSSPFDDEGVTTRARKVVDAGVLQGYFLSTYTARKLGMRTTGNAGGSHNLRMSSRLTAPGDDLPTMLRRLGTGFFVTELMGQGVNYVTGDYSRGASGYWVENGVIAYPVHEVTIAGNLPEMFLNIIGIGRDTYTMGGKTIGSVLISRMKLAGS</sequence>
<dbReference type="InterPro" id="IPR035068">
    <property type="entry name" value="TldD/PmbA_N"/>
</dbReference>
<dbReference type="InterPro" id="IPR047657">
    <property type="entry name" value="PmbA"/>
</dbReference>
<gene>
    <name evidence="6" type="primary">pmbA</name>
    <name evidence="6" type="ORF">PRZ01_07805</name>
</gene>
<dbReference type="Pfam" id="PF19289">
    <property type="entry name" value="PmbA_TldD_3rd"/>
    <property type="match status" value="1"/>
</dbReference>
<feature type="domain" description="Metalloprotease TldD/E N-terminal" evidence="3">
    <location>
        <begin position="39"/>
        <end position="99"/>
    </location>
</feature>
<comment type="caution">
    <text evidence="6">The sequence shown here is derived from an EMBL/GenBank/DDBJ whole genome shotgun (WGS) entry which is preliminary data.</text>
</comment>
<dbReference type="EMBL" id="JAQQXS010000006">
    <property type="protein sequence ID" value="MDC8785091.1"/>
    <property type="molecule type" value="Genomic_DNA"/>
</dbReference>
<comment type="similarity">
    <text evidence="1">Belongs to the peptidase U62 family.</text>
</comment>
<dbReference type="GO" id="GO:0008237">
    <property type="term" value="F:metallopeptidase activity"/>
    <property type="evidence" value="ECO:0007669"/>
    <property type="project" value="UniProtKB-KW"/>
</dbReference>
<keyword evidence="6" id="KW-0482">Metalloprotease</keyword>
<keyword evidence="6" id="KW-0645">Protease</keyword>
<dbReference type="PANTHER" id="PTHR43421">
    <property type="entry name" value="METALLOPROTEASE PMBA"/>
    <property type="match status" value="1"/>
</dbReference>
<keyword evidence="7" id="KW-1185">Reference proteome</keyword>